<dbReference type="PANTHER" id="PTHR35778">
    <property type="entry name" value="SIGNALING MUCIN HKR1-RELATED"/>
    <property type="match status" value="1"/>
</dbReference>
<dbReference type="GO" id="GO:0005034">
    <property type="term" value="F:osmosensor activity"/>
    <property type="evidence" value="ECO:0007669"/>
    <property type="project" value="InterPro"/>
</dbReference>
<dbReference type="GO" id="GO:0007232">
    <property type="term" value="P:osmosensory signaling pathway via Sho1 osmosensor"/>
    <property type="evidence" value="ECO:0007669"/>
    <property type="project" value="InterPro"/>
</dbReference>
<feature type="compositionally biased region" description="Pro residues" evidence="1">
    <location>
        <begin position="269"/>
        <end position="303"/>
    </location>
</feature>
<evidence type="ECO:0000256" key="1">
    <source>
        <dbReference type="SAM" id="MobiDB-lite"/>
    </source>
</evidence>
<evidence type="ECO:0000256" key="3">
    <source>
        <dbReference type="SAM" id="SignalP"/>
    </source>
</evidence>
<dbReference type="GO" id="GO:0030427">
    <property type="term" value="C:site of polarized growth"/>
    <property type="evidence" value="ECO:0007669"/>
    <property type="project" value="TreeGrafter"/>
</dbReference>
<feature type="region of interest" description="Disordered" evidence="1">
    <location>
        <begin position="40"/>
        <end position="64"/>
    </location>
</feature>
<feature type="compositionally biased region" description="Pro residues" evidence="1">
    <location>
        <begin position="311"/>
        <end position="326"/>
    </location>
</feature>
<name>A0AAV9H303_9PEZI</name>
<protein>
    <recommendedName>
        <fullName evidence="6">Basic proline-rich protein</fullName>
    </recommendedName>
</protein>
<dbReference type="GO" id="GO:0001402">
    <property type="term" value="P:signal transduction involved in filamentous growth"/>
    <property type="evidence" value="ECO:0007669"/>
    <property type="project" value="TreeGrafter"/>
</dbReference>
<dbReference type="EMBL" id="MU865917">
    <property type="protein sequence ID" value="KAK4454380.1"/>
    <property type="molecule type" value="Genomic_DNA"/>
</dbReference>
<evidence type="ECO:0000313" key="5">
    <source>
        <dbReference type="Proteomes" id="UP001321760"/>
    </source>
</evidence>
<reference evidence="4" key="2">
    <citation type="submission" date="2023-05" db="EMBL/GenBank/DDBJ databases">
        <authorList>
            <consortium name="Lawrence Berkeley National Laboratory"/>
            <person name="Steindorff A."/>
            <person name="Hensen N."/>
            <person name="Bonometti L."/>
            <person name="Westerberg I."/>
            <person name="Brannstrom I.O."/>
            <person name="Guillou S."/>
            <person name="Cros-Aarteil S."/>
            <person name="Calhoun S."/>
            <person name="Haridas S."/>
            <person name="Kuo A."/>
            <person name="Mondo S."/>
            <person name="Pangilinan J."/>
            <person name="Riley R."/>
            <person name="Labutti K."/>
            <person name="Andreopoulos B."/>
            <person name="Lipzen A."/>
            <person name="Chen C."/>
            <person name="Yanf M."/>
            <person name="Daum C."/>
            <person name="Ng V."/>
            <person name="Clum A."/>
            <person name="Ohm R."/>
            <person name="Martin F."/>
            <person name="Silar P."/>
            <person name="Natvig D."/>
            <person name="Lalanne C."/>
            <person name="Gautier V."/>
            <person name="Ament-Velasquez S.L."/>
            <person name="Kruys A."/>
            <person name="Hutchinson M.I."/>
            <person name="Powell A.J."/>
            <person name="Barry K."/>
            <person name="Miller A.N."/>
            <person name="Grigoriev I.V."/>
            <person name="Debuchy R."/>
            <person name="Gladieux P."/>
            <person name="Thoren M.H."/>
            <person name="Johannesson H."/>
        </authorList>
    </citation>
    <scope>NUCLEOTIDE SEQUENCE</scope>
    <source>
        <strain evidence="4">PSN243</strain>
    </source>
</reference>
<dbReference type="PRINTS" id="PR01217">
    <property type="entry name" value="PRICHEXTENSN"/>
</dbReference>
<feature type="region of interest" description="Disordered" evidence="1">
    <location>
        <begin position="97"/>
        <end position="199"/>
    </location>
</feature>
<feature type="region of interest" description="Disordered" evidence="1">
    <location>
        <begin position="217"/>
        <end position="367"/>
    </location>
</feature>
<keyword evidence="5" id="KW-1185">Reference proteome</keyword>
<dbReference type="InterPro" id="IPR039295">
    <property type="entry name" value="MSB2"/>
</dbReference>
<feature type="compositionally biased region" description="Polar residues" evidence="1">
    <location>
        <begin position="353"/>
        <end position="367"/>
    </location>
</feature>
<evidence type="ECO:0000256" key="2">
    <source>
        <dbReference type="SAM" id="Phobius"/>
    </source>
</evidence>
<feature type="compositionally biased region" description="Gly residues" evidence="1">
    <location>
        <begin position="533"/>
        <end position="548"/>
    </location>
</feature>
<feature type="compositionally biased region" description="Low complexity" evidence="1">
    <location>
        <begin position="230"/>
        <end position="253"/>
    </location>
</feature>
<feature type="region of interest" description="Disordered" evidence="1">
    <location>
        <begin position="644"/>
        <end position="663"/>
    </location>
</feature>
<keyword evidence="2" id="KW-0812">Transmembrane</keyword>
<keyword evidence="2" id="KW-1133">Transmembrane helix</keyword>
<dbReference type="GO" id="GO:0009986">
    <property type="term" value="C:cell surface"/>
    <property type="evidence" value="ECO:0007669"/>
    <property type="project" value="TreeGrafter"/>
</dbReference>
<feature type="compositionally biased region" description="Polar residues" evidence="1">
    <location>
        <begin position="103"/>
        <end position="131"/>
    </location>
</feature>
<dbReference type="AlphaFoldDB" id="A0AAV9H303"/>
<feature type="signal peptide" evidence="3">
    <location>
        <begin position="1"/>
        <end position="19"/>
    </location>
</feature>
<gene>
    <name evidence="4" type="ORF">QBC34DRAFT_158228</name>
</gene>
<keyword evidence="2" id="KW-0472">Membrane</keyword>
<feature type="compositionally biased region" description="Polar residues" evidence="1">
    <location>
        <begin position="551"/>
        <end position="566"/>
    </location>
</feature>
<dbReference type="GO" id="GO:0005576">
    <property type="term" value="C:extracellular region"/>
    <property type="evidence" value="ECO:0007669"/>
    <property type="project" value="TreeGrafter"/>
</dbReference>
<evidence type="ECO:0008006" key="6">
    <source>
        <dbReference type="Google" id="ProtNLM"/>
    </source>
</evidence>
<dbReference type="GO" id="GO:0030010">
    <property type="term" value="P:establishment of cell polarity"/>
    <property type="evidence" value="ECO:0007669"/>
    <property type="project" value="TreeGrafter"/>
</dbReference>
<feature type="compositionally biased region" description="Polar residues" evidence="1">
    <location>
        <begin position="161"/>
        <end position="170"/>
    </location>
</feature>
<reference evidence="4" key="1">
    <citation type="journal article" date="2023" name="Mol. Phylogenet. Evol.">
        <title>Genome-scale phylogeny and comparative genomics of the fungal order Sordariales.</title>
        <authorList>
            <person name="Hensen N."/>
            <person name="Bonometti L."/>
            <person name="Westerberg I."/>
            <person name="Brannstrom I.O."/>
            <person name="Guillou S."/>
            <person name="Cros-Aarteil S."/>
            <person name="Calhoun S."/>
            <person name="Haridas S."/>
            <person name="Kuo A."/>
            <person name="Mondo S."/>
            <person name="Pangilinan J."/>
            <person name="Riley R."/>
            <person name="LaButti K."/>
            <person name="Andreopoulos B."/>
            <person name="Lipzen A."/>
            <person name="Chen C."/>
            <person name="Yan M."/>
            <person name="Daum C."/>
            <person name="Ng V."/>
            <person name="Clum A."/>
            <person name="Steindorff A."/>
            <person name="Ohm R.A."/>
            <person name="Martin F."/>
            <person name="Silar P."/>
            <person name="Natvig D.O."/>
            <person name="Lalanne C."/>
            <person name="Gautier V."/>
            <person name="Ament-Velasquez S.L."/>
            <person name="Kruys A."/>
            <person name="Hutchinson M.I."/>
            <person name="Powell A.J."/>
            <person name="Barry K."/>
            <person name="Miller A.N."/>
            <person name="Grigoriev I.V."/>
            <person name="Debuchy R."/>
            <person name="Gladieux P."/>
            <person name="Hiltunen Thoren M."/>
            <person name="Johannesson H."/>
        </authorList>
    </citation>
    <scope>NUCLEOTIDE SEQUENCE</scope>
    <source>
        <strain evidence="4">PSN243</strain>
    </source>
</reference>
<dbReference type="Proteomes" id="UP001321760">
    <property type="component" value="Unassembled WGS sequence"/>
</dbReference>
<dbReference type="GO" id="GO:0005886">
    <property type="term" value="C:plasma membrane"/>
    <property type="evidence" value="ECO:0007669"/>
    <property type="project" value="InterPro"/>
</dbReference>
<keyword evidence="3" id="KW-0732">Signal</keyword>
<feature type="chain" id="PRO_5043720728" description="Basic proline-rich protein" evidence="3">
    <location>
        <begin position="20"/>
        <end position="682"/>
    </location>
</feature>
<proteinExistence type="predicted"/>
<evidence type="ECO:0000313" key="4">
    <source>
        <dbReference type="EMBL" id="KAK4454380.1"/>
    </source>
</evidence>
<feature type="transmembrane region" description="Helical" evidence="2">
    <location>
        <begin position="570"/>
        <end position="591"/>
    </location>
</feature>
<accession>A0AAV9H303</accession>
<feature type="compositionally biased region" description="Low complexity" evidence="1">
    <location>
        <begin position="327"/>
        <end position="337"/>
    </location>
</feature>
<dbReference type="GO" id="GO:0006972">
    <property type="term" value="P:hyperosmotic response"/>
    <property type="evidence" value="ECO:0007669"/>
    <property type="project" value="TreeGrafter"/>
</dbReference>
<dbReference type="GO" id="GO:0031505">
    <property type="term" value="P:fungal-type cell wall organization"/>
    <property type="evidence" value="ECO:0007669"/>
    <property type="project" value="TreeGrafter"/>
</dbReference>
<sequence length="682" mass="69472">MRTTSALVAALVAAASVAAQQAPAPKRIYFPRHVKRQYSNATITSSESPVASSEDASSTPTKRQSNISDLIDSLTDLPFPSVAAAVTTVVIQSTVFVPPSPTFGKSNGTIPEPSLTSDAPLSTQPSAQPSAKPSEGPANPISKPPTSEPDPASDSAPVSLAPTTTSSSTGIVIAPTGVVSESTTPTTTAEPTTKDPLEPIESIVSEVVSVITSVLPPVQNATTIPDEPLTPTSTPVTIPDTTPPGTGIVTSTTEPPPPPSTTDGDKPTDPTPPVSSPTLEPPPPSNTTEPPPPPSSTPTPPPGSETSGTVTPPPSSFTISPSPPPITNSTSNTTTFPDPTPTPTDDPSGVTSIPQLGSTTNSESWLPTTILVDPTSTTVSGGLAPTTATGIPSAYPKAITPADAGNQPQPPDTTLIQIGLLEGYNYPFVVENTKAAAQIFQLLPDALGYAVGEDLSKIQMRKLVPLDTGASMGFITTLAIVSFPNNLVESLRVYVKAPNSPLYNNPDTLTYNFTKQINPAIDITIGSNLDEVAGGGSSGSPGGGGSGSGNDPFNNPETEAKTPAQSGTTAAIIGSSVFVAAAYGAVMFVIARRYKKKKQAHRRASSISNNSSEMRQTPSPALMGGALLSRDFTGYGGVTNGSGGAVAGGRDSHGSGRSGMNNSARTQYISAPVAAENSLGWN</sequence>
<dbReference type="PANTHER" id="PTHR35778:SF1">
    <property type="entry name" value="SIGNALING MUCIN HKR1-RELATED"/>
    <property type="match status" value="1"/>
</dbReference>
<comment type="caution">
    <text evidence="4">The sequence shown here is derived from an EMBL/GenBank/DDBJ whole genome shotgun (WGS) entry which is preliminary data.</text>
</comment>
<feature type="compositionally biased region" description="Low complexity" evidence="1">
    <location>
        <begin position="176"/>
        <end position="191"/>
    </location>
</feature>
<feature type="region of interest" description="Disordered" evidence="1">
    <location>
        <begin position="532"/>
        <end position="566"/>
    </location>
</feature>
<organism evidence="4 5">
    <name type="scientific">Podospora aff. communis PSN243</name>
    <dbReference type="NCBI Taxonomy" id="3040156"/>
    <lineage>
        <taxon>Eukaryota</taxon>
        <taxon>Fungi</taxon>
        <taxon>Dikarya</taxon>
        <taxon>Ascomycota</taxon>
        <taxon>Pezizomycotina</taxon>
        <taxon>Sordariomycetes</taxon>
        <taxon>Sordariomycetidae</taxon>
        <taxon>Sordariales</taxon>
        <taxon>Podosporaceae</taxon>
        <taxon>Podospora</taxon>
    </lineage>
</organism>